<dbReference type="HOGENOM" id="CLU_1740648_0_0_1"/>
<feature type="compositionally biased region" description="Basic and acidic residues" evidence="1">
    <location>
        <begin position="121"/>
        <end position="144"/>
    </location>
</feature>
<dbReference type="Proteomes" id="UP000027222">
    <property type="component" value="Unassembled WGS sequence"/>
</dbReference>
<sequence length="150" mass="16732">MLRFSPVANCEQRWRKVESRRVPDIEMLETTVALNTSLGLGTPTKSSPQHCAHSGPLTRLQTPLLWSEGWCVRVTFGYSYNGRGVDIHRGLTGESLMAGRRQRSATRSITAACLKWHAKTIDDGEKESRSKGQRTRHDAGERRGNRAGGK</sequence>
<name>A0A067SGL2_GALM3</name>
<evidence type="ECO:0000256" key="1">
    <source>
        <dbReference type="SAM" id="MobiDB-lite"/>
    </source>
</evidence>
<keyword evidence="3" id="KW-1185">Reference proteome</keyword>
<feature type="region of interest" description="Disordered" evidence="1">
    <location>
        <begin position="121"/>
        <end position="150"/>
    </location>
</feature>
<dbReference type="AlphaFoldDB" id="A0A067SGL2"/>
<proteinExistence type="predicted"/>
<gene>
    <name evidence="2" type="ORF">GALMADRAFT_232282</name>
</gene>
<reference evidence="3" key="1">
    <citation type="journal article" date="2014" name="Proc. Natl. Acad. Sci. U.S.A.">
        <title>Extensive sampling of basidiomycete genomes demonstrates inadequacy of the white-rot/brown-rot paradigm for wood decay fungi.</title>
        <authorList>
            <person name="Riley R."/>
            <person name="Salamov A.A."/>
            <person name="Brown D.W."/>
            <person name="Nagy L.G."/>
            <person name="Floudas D."/>
            <person name="Held B.W."/>
            <person name="Levasseur A."/>
            <person name="Lombard V."/>
            <person name="Morin E."/>
            <person name="Otillar R."/>
            <person name="Lindquist E.A."/>
            <person name="Sun H."/>
            <person name="LaButti K.M."/>
            <person name="Schmutz J."/>
            <person name="Jabbour D."/>
            <person name="Luo H."/>
            <person name="Baker S.E."/>
            <person name="Pisabarro A.G."/>
            <person name="Walton J.D."/>
            <person name="Blanchette R.A."/>
            <person name="Henrissat B."/>
            <person name="Martin F."/>
            <person name="Cullen D."/>
            <person name="Hibbett D.S."/>
            <person name="Grigoriev I.V."/>
        </authorList>
    </citation>
    <scope>NUCLEOTIDE SEQUENCE [LARGE SCALE GENOMIC DNA]</scope>
    <source>
        <strain evidence="3">CBS 339.88</strain>
    </source>
</reference>
<accession>A0A067SGL2</accession>
<organism evidence="2 3">
    <name type="scientific">Galerina marginata (strain CBS 339.88)</name>
    <dbReference type="NCBI Taxonomy" id="685588"/>
    <lineage>
        <taxon>Eukaryota</taxon>
        <taxon>Fungi</taxon>
        <taxon>Dikarya</taxon>
        <taxon>Basidiomycota</taxon>
        <taxon>Agaricomycotina</taxon>
        <taxon>Agaricomycetes</taxon>
        <taxon>Agaricomycetidae</taxon>
        <taxon>Agaricales</taxon>
        <taxon>Agaricineae</taxon>
        <taxon>Strophariaceae</taxon>
        <taxon>Galerina</taxon>
    </lineage>
</organism>
<dbReference type="EMBL" id="KL142419">
    <property type="protein sequence ID" value="KDR66874.1"/>
    <property type="molecule type" value="Genomic_DNA"/>
</dbReference>
<evidence type="ECO:0000313" key="3">
    <source>
        <dbReference type="Proteomes" id="UP000027222"/>
    </source>
</evidence>
<protein>
    <submittedName>
        <fullName evidence="2">Uncharacterized protein</fullName>
    </submittedName>
</protein>
<evidence type="ECO:0000313" key="2">
    <source>
        <dbReference type="EMBL" id="KDR66874.1"/>
    </source>
</evidence>